<dbReference type="GO" id="GO:0007165">
    <property type="term" value="P:signal transduction"/>
    <property type="evidence" value="ECO:0007669"/>
    <property type="project" value="TreeGrafter"/>
</dbReference>
<dbReference type="SUPFAM" id="SSF56655">
    <property type="entry name" value="Carbohydrate phosphatase"/>
    <property type="match status" value="1"/>
</dbReference>
<keyword evidence="3 6" id="KW-0479">Metal-binding</keyword>
<dbReference type="InterPro" id="IPR000760">
    <property type="entry name" value="Inositol_monophosphatase-like"/>
</dbReference>
<dbReference type="EMBL" id="DQZW01000095">
    <property type="protein sequence ID" value="HDL89658.1"/>
    <property type="molecule type" value="Genomic_DNA"/>
</dbReference>
<sequence>MTRDQARLFLDAMIGAAREAGETIRKVFSGTEGGVANFEQKSAFDYVTETDKLCEKTIMEALKICDSSVPVVGEESFSGKELPSSCWIVDPLDGTTNFIHRFPVVSVSIARLENGKIIAGCVYDPLRDEIFTAIRGEGVYLNGRKMECSTNQEPAVSLIATGFPFRRKDITDAYFCTFREVFLKVSDIRRAGSAALDLAYVACGRLDGFWEVGLKPWDVAAGILFIEEAGGIVTDFWKRKQALHNGNIIAASNRALYDILTNAVTRHLLGLLNDA</sequence>
<dbReference type="FunFam" id="3.30.540.10:FF:000003">
    <property type="entry name" value="Inositol-1-monophosphatase"/>
    <property type="match status" value="1"/>
</dbReference>
<comment type="caution">
    <text evidence="8">The sequence shown here is derived from an EMBL/GenBank/DDBJ whole genome shotgun (WGS) entry which is preliminary data.</text>
</comment>
<dbReference type="Proteomes" id="UP000886355">
    <property type="component" value="Unassembled WGS sequence"/>
</dbReference>
<dbReference type="PANTHER" id="PTHR20854:SF4">
    <property type="entry name" value="INOSITOL-1-MONOPHOSPHATASE-RELATED"/>
    <property type="match status" value="1"/>
</dbReference>
<protein>
    <recommendedName>
        <fullName evidence="7">Inositol-1-monophosphatase</fullName>
        <ecNumber evidence="7">3.1.3.25</ecNumber>
    </recommendedName>
</protein>
<name>A0A7C1AVI9_9BACT</name>
<dbReference type="GO" id="GO:0008934">
    <property type="term" value="F:inositol monophosphate 1-phosphatase activity"/>
    <property type="evidence" value="ECO:0007669"/>
    <property type="project" value="InterPro"/>
</dbReference>
<comment type="cofactor">
    <cofactor evidence="2 6 7">
        <name>Mg(2+)</name>
        <dbReference type="ChEBI" id="CHEBI:18420"/>
    </cofactor>
</comment>
<gene>
    <name evidence="8" type="ORF">ENG14_02005</name>
</gene>
<dbReference type="InterPro" id="IPR033942">
    <property type="entry name" value="IMPase"/>
</dbReference>
<dbReference type="InterPro" id="IPR020583">
    <property type="entry name" value="Inositol_monoP_metal-BS"/>
</dbReference>
<comment type="catalytic activity">
    <reaction evidence="1 7">
        <text>a myo-inositol phosphate + H2O = myo-inositol + phosphate</text>
        <dbReference type="Rhea" id="RHEA:24056"/>
        <dbReference type="ChEBI" id="CHEBI:15377"/>
        <dbReference type="ChEBI" id="CHEBI:17268"/>
        <dbReference type="ChEBI" id="CHEBI:43474"/>
        <dbReference type="ChEBI" id="CHEBI:84139"/>
        <dbReference type="EC" id="3.1.3.25"/>
    </reaction>
</comment>
<evidence type="ECO:0000256" key="5">
    <source>
        <dbReference type="ARBA" id="ARBA00022842"/>
    </source>
</evidence>
<dbReference type="EC" id="3.1.3.25" evidence="7"/>
<evidence type="ECO:0000256" key="7">
    <source>
        <dbReference type="RuleBase" id="RU364068"/>
    </source>
</evidence>
<feature type="binding site" evidence="6">
    <location>
        <position position="92"/>
    </location>
    <ligand>
        <name>Mg(2+)</name>
        <dbReference type="ChEBI" id="CHEBI:18420"/>
        <label>1</label>
        <note>catalytic</note>
    </ligand>
</feature>
<feature type="binding site" evidence="6">
    <location>
        <position position="90"/>
    </location>
    <ligand>
        <name>Mg(2+)</name>
        <dbReference type="ChEBI" id="CHEBI:18420"/>
        <label>2</label>
    </ligand>
</feature>
<dbReference type="Gene3D" id="3.30.540.10">
    <property type="entry name" value="Fructose-1,6-Bisphosphatase, subunit A, domain 1"/>
    <property type="match status" value="1"/>
</dbReference>
<evidence type="ECO:0000256" key="3">
    <source>
        <dbReference type="ARBA" id="ARBA00022723"/>
    </source>
</evidence>
<evidence type="ECO:0000256" key="6">
    <source>
        <dbReference type="PIRSR" id="PIRSR600760-2"/>
    </source>
</evidence>
<evidence type="ECO:0000256" key="1">
    <source>
        <dbReference type="ARBA" id="ARBA00001033"/>
    </source>
</evidence>
<dbReference type="CDD" id="cd01639">
    <property type="entry name" value="IMPase"/>
    <property type="match status" value="1"/>
</dbReference>
<evidence type="ECO:0000313" key="8">
    <source>
        <dbReference type="EMBL" id="HDL89658.1"/>
    </source>
</evidence>
<dbReference type="Gene3D" id="3.40.190.80">
    <property type="match status" value="1"/>
</dbReference>
<keyword evidence="5 6" id="KW-0460">Magnesium</keyword>
<feature type="binding site" evidence="6">
    <location>
        <position position="74"/>
    </location>
    <ligand>
        <name>Mg(2+)</name>
        <dbReference type="ChEBI" id="CHEBI:18420"/>
        <label>1</label>
        <note>catalytic</note>
    </ligand>
</feature>
<evidence type="ECO:0000256" key="2">
    <source>
        <dbReference type="ARBA" id="ARBA00001946"/>
    </source>
</evidence>
<dbReference type="GO" id="GO:0006020">
    <property type="term" value="P:inositol metabolic process"/>
    <property type="evidence" value="ECO:0007669"/>
    <property type="project" value="TreeGrafter"/>
</dbReference>
<comment type="similarity">
    <text evidence="7">Belongs to the inositol monophosphatase superfamily.</text>
</comment>
<feature type="binding site" evidence="6">
    <location>
        <position position="218"/>
    </location>
    <ligand>
        <name>Mg(2+)</name>
        <dbReference type="ChEBI" id="CHEBI:18420"/>
        <label>1</label>
        <note>catalytic</note>
    </ligand>
</feature>
<dbReference type="AlphaFoldDB" id="A0A7C1AVI9"/>
<keyword evidence="4 7" id="KW-0378">Hydrolase</keyword>
<dbReference type="InterPro" id="IPR022337">
    <property type="entry name" value="Inositol_monophosphatase_SuhB"/>
</dbReference>
<dbReference type="PANTHER" id="PTHR20854">
    <property type="entry name" value="INOSITOL MONOPHOSPHATASE"/>
    <property type="match status" value="1"/>
</dbReference>
<dbReference type="GO" id="GO:0046872">
    <property type="term" value="F:metal ion binding"/>
    <property type="evidence" value="ECO:0007669"/>
    <property type="project" value="UniProtKB-KW"/>
</dbReference>
<evidence type="ECO:0000256" key="4">
    <source>
        <dbReference type="ARBA" id="ARBA00022801"/>
    </source>
</evidence>
<proteinExistence type="inferred from homology"/>
<accession>A0A7C1AVI9</accession>
<dbReference type="PRINTS" id="PR00377">
    <property type="entry name" value="IMPHPHTASES"/>
</dbReference>
<organism evidence="8">
    <name type="scientific">Thermodesulforhabdus norvegica</name>
    <dbReference type="NCBI Taxonomy" id="39841"/>
    <lineage>
        <taxon>Bacteria</taxon>
        <taxon>Pseudomonadati</taxon>
        <taxon>Thermodesulfobacteriota</taxon>
        <taxon>Syntrophobacteria</taxon>
        <taxon>Syntrophobacterales</taxon>
        <taxon>Thermodesulforhabdaceae</taxon>
        <taxon>Thermodesulforhabdus</taxon>
    </lineage>
</organism>
<dbReference type="Pfam" id="PF00459">
    <property type="entry name" value="Inositol_P"/>
    <property type="match status" value="1"/>
</dbReference>
<dbReference type="PRINTS" id="PR01959">
    <property type="entry name" value="SBIMPHPHTASE"/>
</dbReference>
<reference evidence="8" key="1">
    <citation type="journal article" date="2020" name="mSystems">
        <title>Genome- and Community-Level Interaction Insights into Carbon Utilization and Element Cycling Functions of Hydrothermarchaeota in Hydrothermal Sediment.</title>
        <authorList>
            <person name="Zhou Z."/>
            <person name="Liu Y."/>
            <person name="Xu W."/>
            <person name="Pan J."/>
            <person name="Luo Z.H."/>
            <person name="Li M."/>
        </authorList>
    </citation>
    <scope>NUCLEOTIDE SEQUENCE [LARGE SCALE GENOMIC DNA]</scope>
    <source>
        <strain evidence="8">HyVt-19</strain>
    </source>
</reference>
<dbReference type="PROSITE" id="PS00629">
    <property type="entry name" value="IMP_1"/>
    <property type="match status" value="1"/>
</dbReference>
<feature type="binding site" evidence="6">
    <location>
        <position position="93"/>
    </location>
    <ligand>
        <name>Mg(2+)</name>
        <dbReference type="ChEBI" id="CHEBI:18420"/>
        <label>2</label>
    </ligand>
</feature>